<dbReference type="NCBIfam" id="TIGR00758">
    <property type="entry name" value="UDG_fam4"/>
    <property type="match status" value="1"/>
</dbReference>
<sequence>MKTDFKTLKDLHEYYAVNNDCGLKETATQPVYEITPPSSGILFIGEAPGKHEDLQGRPFVGSAGKFLDELLQSIGYTREEVYVSNIVKYRPPSNRDPQDDEKNACRVWLNAELVFVKPKVIVTLGRHALGRFVPGASITASHGQAFEHPTGIPIFAMYHPAAALYNPNLKEDMKKDFKALKKFLSTLPKKKINILEKQEVIDEILKL</sequence>
<comment type="caution">
    <text evidence="13">The sequence shown here is derived from an EMBL/GenBank/DDBJ whole genome shotgun (WGS) entry which is preliminary data.</text>
</comment>
<evidence type="ECO:0000256" key="1">
    <source>
        <dbReference type="ARBA" id="ARBA00001400"/>
    </source>
</evidence>
<gene>
    <name evidence="13" type="ORF">GX533_01205</name>
</gene>
<evidence type="ECO:0000259" key="12">
    <source>
        <dbReference type="SMART" id="SM00986"/>
    </source>
</evidence>
<evidence type="ECO:0000256" key="3">
    <source>
        <dbReference type="ARBA" id="ARBA00012030"/>
    </source>
</evidence>
<dbReference type="Pfam" id="PF03167">
    <property type="entry name" value="UDG"/>
    <property type="match status" value="1"/>
</dbReference>
<dbReference type="GO" id="GO:0006281">
    <property type="term" value="P:DNA repair"/>
    <property type="evidence" value="ECO:0007669"/>
    <property type="project" value="UniProtKB-KW"/>
</dbReference>
<evidence type="ECO:0000256" key="11">
    <source>
        <dbReference type="ARBA" id="ARBA00023204"/>
    </source>
</evidence>
<dbReference type="InterPro" id="IPR005273">
    <property type="entry name" value="Ura-DNA_glyco_family4"/>
</dbReference>
<evidence type="ECO:0000256" key="5">
    <source>
        <dbReference type="ARBA" id="ARBA00022485"/>
    </source>
</evidence>
<dbReference type="InterPro" id="IPR036895">
    <property type="entry name" value="Uracil-DNA_glycosylase-like_sf"/>
</dbReference>
<dbReference type="PANTHER" id="PTHR33693">
    <property type="entry name" value="TYPE-5 URACIL-DNA GLYCOSYLASE"/>
    <property type="match status" value="1"/>
</dbReference>
<evidence type="ECO:0000256" key="8">
    <source>
        <dbReference type="ARBA" id="ARBA00022801"/>
    </source>
</evidence>
<keyword evidence="10" id="KW-0411">Iron-sulfur</keyword>
<evidence type="ECO:0000256" key="9">
    <source>
        <dbReference type="ARBA" id="ARBA00023004"/>
    </source>
</evidence>
<evidence type="ECO:0000256" key="4">
    <source>
        <dbReference type="ARBA" id="ARBA00019403"/>
    </source>
</evidence>
<dbReference type="SMART" id="SM00987">
    <property type="entry name" value="UreE_C"/>
    <property type="match status" value="1"/>
</dbReference>
<keyword evidence="11" id="KW-0234">DNA repair</keyword>
<dbReference type="EC" id="3.2.2.27" evidence="3"/>
<keyword evidence="5" id="KW-0004">4Fe-4S</keyword>
<dbReference type="EMBL" id="DUTP01000002">
    <property type="protein sequence ID" value="HHX99288.1"/>
    <property type="molecule type" value="Genomic_DNA"/>
</dbReference>
<keyword evidence="6" id="KW-0479">Metal-binding</keyword>
<dbReference type="GO" id="GO:0046872">
    <property type="term" value="F:metal ion binding"/>
    <property type="evidence" value="ECO:0007669"/>
    <property type="project" value="UniProtKB-KW"/>
</dbReference>
<evidence type="ECO:0000256" key="6">
    <source>
        <dbReference type="ARBA" id="ARBA00022723"/>
    </source>
</evidence>
<evidence type="ECO:0000313" key="14">
    <source>
        <dbReference type="Proteomes" id="UP000576550"/>
    </source>
</evidence>
<comment type="similarity">
    <text evidence="2">Belongs to the uracil-DNA glycosylase (UDG) superfamily. Type 4 (UDGa) family.</text>
</comment>
<dbReference type="GO" id="GO:0051539">
    <property type="term" value="F:4 iron, 4 sulfur cluster binding"/>
    <property type="evidence" value="ECO:0007669"/>
    <property type="project" value="UniProtKB-KW"/>
</dbReference>
<evidence type="ECO:0000256" key="7">
    <source>
        <dbReference type="ARBA" id="ARBA00022763"/>
    </source>
</evidence>
<dbReference type="InterPro" id="IPR005122">
    <property type="entry name" value="Uracil-DNA_glycosylase-like"/>
</dbReference>
<keyword evidence="8" id="KW-0378">Hydrolase</keyword>
<proteinExistence type="inferred from homology"/>
<evidence type="ECO:0000256" key="2">
    <source>
        <dbReference type="ARBA" id="ARBA00006521"/>
    </source>
</evidence>
<dbReference type="Proteomes" id="UP000576550">
    <property type="component" value="Unassembled WGS sequence"/>
</dbReference>
<dbReference type="CDD" id="cd10030">
    <property type="entry name" value="UDG-F4_TTUDGA_SPO1dp_like"/>
    <property type="match status" value="1"/>
</dbReference>
<dbReference type="SUPFAM" id="SSF52141">
    <property type="entry name" value="Uracil-DNA glycosylase-like"/>
    <property type="match status" value="1"/>
</dbReference>
<comment type="catalytic activity">
    <reaction evidence="1">
        <text>Hydrolyzes single-stranded DNA or mismatched double-stranded DNA and polynucleotides, releasing free uracil.</text>
        <dbReference type="EC" id="3.2.2.27"/>
    </reaction>
</comment>
<dbReference type="SMART" id="SM00986">
    <property type="entry name" value="UDG"/>
    <property type="match status" value="1"/>
</dbReference>
<dbReference type="AlphaFoldDB" id="A0A832R8U2"/>
<evidence type="ECO:0000313" key="13">
    <source>
        <dbReference type="EMBL" id="HHX99288.1"/>
    </source>
</evidence>
<dbReference type="GO" id="GO:0004844">
    <property type="term" value="F:uracil DNA N-glycosylase activity"/>
    <property type="evidence" value="ECO:0007669"/>
    <property type="project" value="UniProtKB-EC"/>
</dbReference>
<dbReference type="PANTHER" id="PTHR33693:SF1">
    <property type="entry name" value="TYPE-4 URACIL-DNA GLYCOSYLASE"/>
    <property type="match status" value="1"/>
</dbReference>
<protein>
    <recommendedName>
        <fullName evidence="4">Type-4 uracil-DNA glycosylase</fullName>
        <ecNumber evidence="3">3.2.2.27</ecNumber>
    </recommendedName>
</protein>
<keyword evidence="9" id="KW-0408">Iron</keyword>
<dbReference type="Gene3D" id="3.40.470.10">
    <property type="entry name" value="Uracil-DNA glycosylase-like domain"/>
    <property type="match status" value="1"/>
</dbReference>
<reference evidence="13 14" key="1">
    <citation type="journal article" date="2020" name="Biotechnol. Biofuels">
        <title>New insights from the biogas microbiome by comprehensive genome-resolved metagenomics of nearly 1600 species originating from multiple anaerobic digesters.</title>
        <authorList>
            <person name="Campanaro S."/>
            <person name="Treu L."/>
            <person name="Rodriguez-R L.M."/>
            <person name="Kovalovszki A."/>
            <person name="Ziels R.M."/>
            <person name="Maus I."/>
            <person name="Zhu X."/>
            <person name="Kougias P.G."/>
            <person name="Basile A."/>
            <person name="Luo G."/>
            <person name="Schluter A."/>
            <person name="Konstantinidis K.T."/>
            <person name="Angelidaki I."/>
        </authorList>
    </citation>
    <scope>NUCLEOTIDE SEQUENCE [LARGE SCALE GENOMIC DNA]</scope>
    <source>
        <strain evidence="13">AS05jafATM_89</strain>
    </source>
</reference>
<name>A0A832R8U2_9BACT</name>
<feature type="domain" description="Uracil-DNA glycosylase-like" evidence="12">
    <location>
        <begin position="31"/>
        <end position="178"/>
    </location>
</feature>
<keyword evidence="7" id="KW-0227">DNA damage</keyword>
<dbReference type="InterPro" id="IPR051536">
    <property type="entry name" value="UDG_Type-4/5"/>
</dbReference>
<accession>A0A832R8U2</accession>
<evidence type="ECO:0000256" key="10">
    <source>
        <dbReference type="ARBA" id="ARBA00023014"/>
    </source>
</evidence>
<organism evidence="13 14">
    <name type="scientific">Candidatus Dojkabacteria bacterium</name>
    <dbReference type="NCBI Taxonomy" id="2099670"/>
    <lineage>
        <taxon>Bacteria</taxon>
        <taxon>Candidatus Dojkabacteria</taxon>
    </lineage>
</organism>